<feature type="compositionally biased region" description="Acidic residues" evidence="1">
    <location>
        <begin position="147"/>
        <end position="157"/>
    </location>
</feature>
<dbReference type="EMBL" id="JAULSY010000056">
    <property type="protein sequence ID" value="KAK0668451.1"/>
    <property type="molecule type" value="Genomic_DNA"/>
</dbReference>
<evidence type="ECO:0000313" key="2">
    <source>
        <dbReference type="EMBL" id="KAK0668451.1"/>
    </source>
</evidence>
<name>A0AA40D9T3_9PEZI</name>
<evidence type="ECO:0000313" key="3">
    <source>
        <dbReference type="Proteomes" id="UP001174997"/>
    </source>
</evidence>
<feature type="compositionally biased region" description="Acidic residues" evidence="1">
    <location>
        <begin position="116"/>
        <end position="139"/>
    </location>
</feature>
<dbReference type="Proteomes" id="UP001174997">
    <property type="component" value="Unassembled WGS sequence"/>
</dbReference>
<keyword evidence="3" id="KW-1185">Reference proteome</keyword>
<accession>A0AA40D9T3</accession>
<proteinExistence type="predicted"/>
<dbReference type="AlphaFoldDB" id="A0AA40D9T3"/>
<organism evidence="2 3">
    <name type="scientific">Cercophora samala</name>
    <dbReference type="NCBI Taxonomy" id="330535"/>
    <lineage>
        <taxon>Eukaryota</taxon>
        <taxon>Fungi</taxon>
        <taxon>Dikarya</taxon>
        <taxon>Ascomycota</taxon>
        <taxon>Pezizomycotina</taxon>
        <taxon>Sordariomycetes</taxon>
        <taxon>Sordariomycetidae</taxon>
        <taxon>Sordariales</taxon>
        <taxon>Lasiosphaeriaceae</taxon>
        <taxon>Cercophora</taxon>
    </lineage>
</organism>
<evidence type="ECO:0000256" key="1">
    <source>
        <dbReference type="SAM" id="MobiDB-lite"/>
    </source>
</evidence>
<gene>
    <name evidence="2" type="ORF">QBC41DRAFT_303384</name>
</gene>
<sequence length="348" mass="38355">MFHARRRSGACPMAEWEAQQSLAAGGDVPCENEPSLPAGSSAGDDPRAGAPSVPGSWPAPPGSRLDAAEDEDPLLGSEGESVRYSGSEDGCEWDSDDFDTTLFPDSPSAGGGYVDVDVDDDDDDGDDWADDMDDDDFPEESATFNNDDNDFGVEAYSEDDRDKDFGVVGYDDESESSEMCFWEENTLEEECEEAYEEGLNDGRIRGYVHGYEDGFVAQLPSQYRSPFDEVDDDKEGLAGCDEEYDDPEARAIWESYTKGLMETYEGARRKGYVDGVEAYKKHRKRSAGTRKGTGYLGLVLRSVWHDVVAPGFGVARWAFGQLRALWKTVTVLVWGKNKGNDDWVNVSK</sequence>
<feature type="compositionally biased region" description="Acidic residues" evidence="1">
    <location>
        <begin position="89"/>
        <end position="99"/>
    </location>
</feature>
<reference evidence="2" key="1">
    <citation type="submission" date="2023-06" db="EMBL/GenBank/DDBJ databases">
        <title>Genome-scale phylogeny and comparative genomics of the fungal order Sordariales.</title>
        <authorList>
            <consortium name="Lawrence Berkeley National Laboratory"/>
            <person name="Hensen N."/>
            <person name="Bonometti L."/>
            <person name="Westerberg I."/>
            <person name="Brannstrom I.O."/>
            <person name="Guillou S."/>
            <person name="Cros-Aarteil S."/>
            <person name="Calhoun S."/>
            <person name="Haridas S."/>
            <person name="Kuo A."/>
            <person name="Mondo S."/>
            <person name="Pangilinan J."/>
            <person name="Riley R."/>
            <person name="Labutti K."/>
            <person name="Andreopoulos B."/>
            <person name="Lipzen A."/>
            <person name="Chen C."/>
            <person name="Yanf M."/>
            <person name="Daum C."/>
            <person name="Ng V."/>
            <person name="Clum A."/>
            <person name="Steindorff A."/>
            <person name="Ohm R."/>
            <person name="Martin F."/>
            <person name="Silar P."/>
            <person name="Natvig D."/>
            <person name="Lalanne C."/>
            <person name="Gautier V."/>
            <person name="Ament-Velasquez S.L."/>
            <person name="Kruys A."/>
            <person name="Hutchinson M.I."/>
            <person name="Powell A.J."/>
            <person name="Barry K."/>
            <person name="Miller A.N."/>
            <person name="Grigoriev I.V."/>
            <person name="Debuchy R."/>
            <person name="Gladieux P."/>
            <person name="Thoren M.H."/>
            <person name="Johannesson H."/>
        </authorList>
    </citation>
    <scope>NUCLEOTIDE SEQUENCE</scope>
    <source>
        <strain evidence="2">CBS 307.81</strain>
    </source>
</reference>
<protein>
    <submittedName>
        <fullName evidence="2">Uncharacterized protein</fullName>
    </submittedName>
</protein>
<feature type="region of interest" description="Disordered" evidence="1">
    <location>
        <begin position="22"/>
        <end position="164"/>
    </location>
</feature>
<comment type="caution">
    <text evidence="2">The sequence shown here is derived from an EMBL/GenBank/DDBJ whole genome shotgun (WGS) entry which is preliminary data.</text>
</comment>